<dbReference type="AlphaFoldDB" id="A0A8J3ADL3"/>
<dbReference type="Proteomes" id="UP000626244">
    <property type="component" value="Unassembled WGS sequence"/>
</dbReference>
<organism evidence="1 2">
    <name type="scientific">Gottfriedia solisilvae</name>
    <dbReference type="NCBI Taxonomy" id="1516104"/>
    <lineage>
        <taxon>Bacteria</taxon>
        <taxon>Bacillati</taxon>
        <taxon>Bacillota</taxon>
        <taxon>Bacilli</taxon>
        <taxon>Bacillales</taxon>
        <taxon>Bacillaceae</taxon>
        <taxon>Gottfriedia</taxon>
    </lineage>
</organism>
<sequence length="119" mass="14629">MCILYVSFEKKGEGVHWDDEGIVVDLDGNKIFWDEIENIEFYKSEYEMFTKSTYIRVFIYKEEQVRLRHKLPLKNIFWRYSGSIDWFMFEKPKEMHKALIQFWEEKNKLSSNKNENLLK</sequence>
<comment type="caution">
    <text evidence="1">The sequence shown here is derived from an EMBL/GenBank/DDBJ whole genome shotgun (WGS) entry which is preliminary data.</text>
</comment>
<name>A0A8J3ADL3_9BACI</name>
<dbReference type="RefSeq" id="WP_142283062.1">
    <property type="nucleotide sequence ID" value="NZ_BMHB01000001.1"/>
</dbReference>
<keyword evidence="2" id="KW-1185">Reference proteome</keyword>
<proteinExistence type="predicted"/>
<protein>
    <submittedName>
        <fullName evidence="1">Uncharacterized protein</fullName>
    </submittedName>
</protein>
<accession>A0A8J3ADL3</accession>
<gene>
    <name evidence="1" type="ORF">GCM10007380_09180</name>
</gene>
<evidence type="ECO:0000313" key="1">
    <source>
        <dbReference type="EMBL" id="GGI11705.1"/>
    </source>
</evidence>
<reference evidence="2" key="1">
    <citation type="journal article" date="2019" name="Int. J. Syst. Evol. Microbiol.">
        <title>The Global Catalogue of Microorganisms (GCM) 10K type strain sequencing project: providing services to taxonomists for standard genome sequencing and annotation.</title>
        <authorList>
            <consortium name="The Broad Institute Genomics Platform"/>
            <consortium name="The Broad Institute Genome Sequencing Center for Infectious Disease"/>
            <person name="Wu L."/>
            <person name="Ma J."/>
        </authorList>
    </citation>
    <scope>NUCLEOTIDE SEQUENCE [LARGE SCALE GENOMIC DNA]</scope>
    <source>
        <strain evidence="2">CGMCC 1.14993</strain>
    </source>
</reference>
<evidence type="ECO:0000313" key="2">
    <source>
        <dbReference type="Proteomes" id="UP000626244"/>
    </source>
</evidence>
<dbReference type="EMBL" id="BMHB01000001">
    <property type="protein sequence ID" value="GGI11705.1"/>
    <property type="molecule type" value="Genomic_DNA"/>
</dbReference>